<evidence type="ECO:0000256" key="3">
    <source>
        <dbReference type="HAMAP-Rule" id="MF_00088"/>
    </source>
</evidence>
<dbReference type="GO" id="GO:0008360">
    <property type="term" value="P:regulation of cell shape"/>
    <property type="evidence" value="ECO:0007669"/>
    <property type="project" value="UniProtKB-KW"/>
</dbReference>
<gene>
    <name evidence="3" type="primary">khpA</name>
    <name evidence="4" type="ORF">IV38_GL000513</name>
</gene>
<dbReference type="Pfam" id="PF13083">
    <property type="entry name" value="KH_KhpA-B"/>
    <property type="match status" value="1"/>
</dbReference>
<keyword evidence="3" id="KW-0961">Cell wall biogenesis/degradation</keyword>
<dbReference type="AlphaFoldDB" id="A0A0R2FWG9"/>
<evidence type="ECO:0000256" key="2">
    <source>
        <dbReference type="ARBA" id="ARBA00022884"/>
    </source>
</evidence>
<protein>
    <recommendedName>
        <fullName evidence="3">RNA-binding protein KhpA</fullName>
    </recommendedName>
    <alternativeName>
        <fullName evidence="3">KH-domain protein A</fullName>
    </alternativeName>
</protein>
<organism evidence="4 5">
    <name type="scientific">Lactobacillus selangorensis</name>
    <dbReference type="NCBI Taxonomy" id="81857"/>
    <lineage>
        <taxon>Bacteria</taxon>
        <taxon>Bacillati</taxon>
        <taxon>Bacillota</taxon>
        <taxon>Bacilli</taxon>
        <taxon>Lactobacillales</taxon>
        <taxon>Lactobacillaceae</taxon>
        <taxon>Lactobacillus</taxon>
    </lineage>
</organism>
<comment type="similarity">
    <text evidence="3">Belongs to the KhpA RNA-binding protein family.</text>
</comment>
<dbReference type="GO" id="GO:0071555">
    <property type="term" value="P:cell wall organization"/>
    <property type="evidence" value="ECO:0007669"/>
    <property type="project" value="UniProtKB-KW"/>
</dbReference>
<dbReference type="GO" id="GO:0009252">
    <property type="term" value="P:peptidoglycan biosynthetic process"/>
    <property type="evidence" value="ECO:0007669"/>
    <property type="project" value="UniProtKB-UniRule"/>
</dbReference>
<dbReference type="Gene3D" id="3.30.300.20">
    <property type="match status" value="1"/>
</dbReference>
<keyword evidence="3" id="KW-0133">Cell shape</keyword>
<dbReference type="Proteomes" id="UP000051751">
    <property type="component" value="Unassembled WGS sequence"/>
</dbReference>
<dbReference type="InterPro" id="IPR020627">
    <property type="entry name" value="KhpA"/>
</dbReference>
<keyword evidence="3" id="KW-0143">Chaperone</keyword>
<comment type="function">
    <text evidence="3">A probable RNA chaperone. Forms a complex with KhpB which binds to cellular RNA and controls its expression. Plays a role in peptidoglycan (PG) homeostasis and cell length regulation.</text>
</comment>
<dbReference type="EMBL" id="JQAT01000001">
    <property type="protein sequence ID" value="KRN29626.1"/>
    <property type="molecule type" value="Genomic_DNA"/>
</dbReference>
<reference evidence="4 5" key="1">
    <citation type="journal article" date="2015" name="Genome Announc.">
        <title>Expanding the biotechnology potential of lactobacilli through comparative genomics of 213 strains and associated genera.</title>
        <authorList>
            <person name="Sun Z."/>
            <person name="Harris H.M."/>
            <person name="McCann A."/>
            <person name="Guo C."/>
            <person name="Argimon S."/>
            <person name="Zhang W."/>
            <person name="Yang X."/>
            <person name="Jeffery I.B."/>
            <person name="Cooney J.C."/>
            <person name="Kagawa T.F."/>
            <person name="Liu W."/>
            <person name="Song Y."/>
            <person name="Salvetti E."/>
            <person name="Wrobel A."/>
            <person name="Rasinkangas P."/>
            <person name="Parkhill J."/>
            <person name="Rea M.C."/>
            <person name="O'Sullivan O."/>
            <person name="Ritari J."/>
            <person name="Douillard F.P."/>
            <person name="Paul Ross R."/>
            <person name="Yang R."/>
            <person name="Briner A.E."/>
            <person name="Felis G.E."/>
            <person name="de Vos W.M."/>
            <person name="Barrangou R."/>
            <person name="Klaenhammer T.R."/>
            <person name="Caufield P.W."/>
            <person name="Cui Y."/>
            <person name="Zhang H."/>
            <person name="O'Toole P.W."/>
        </authorList>
    </citation>
    <scope>NUCLEOTIDE SEQUENCE [LARGE SCALE GENOMIC DNA]</scope>
    <source>
        <strain evidence="4 5">ATCC BAA-66</strain>
    </source>
</reference>
<evidence type="ECO:0000313" key="4">
    <source>
        <dbReference type="EMBL" id="KRN29626.1"/>
    </source>
</evidence>
<evidence type="ECO:0000256" key="1">
    <source>
        <dbReference type="ARBA" id="ARBA00022490"/>
    </source>
</evidence>
<keyword evidence="2 3" id="KW-0694">RNA-binding</keyword>
<evidence type="ECO:0000313" key="5">
    <source>
        <dbReference type="Proteomes" id="UP000051751"/>
    </source>
</evidence>
<keyword evidence="1 3" id="KW-0963">Cytoplasm</keyword>
<sequence length="72" mass="8075">MALVQPLVRHPEAVKITQSESDRFIEFNLHVAKDDIGRIIGKQGHVAQSIRTIVYGVKTGLKKRVRLNIVDA</sequence>
<dbReference type="GO" id="GO:0003723">
    <property type="term" value="F:RNA binding"/>
    <property type="evidence" value="ECO:0007669"/>
    <property type="project" value="UniProtKB-UniRule"/>
</dbReference>
<dbReference type="HAMAP" id="MF_00088">
    <property type="entry name" value="KhpA"/>
    <property type="match status" value="1"/>
</dbReference>
<proteinExistence type="inferred from homology"/>
<name>A0A0R2FWG9_9LACO</name>
<dbReference type="PATRIC" id="fig|81857.3.peg.517"/>
<dbReference type="GO" id="GO:0005737">
    <property type="term" value="C:cytoplasm"/>
    <property type="evidence" value="ECO:0007669"/>
    <property type="project" value="UniProtKB-SubCell"/>
</dbReference>
<accession>A0A0R2FWG9</accession>
<dbReference type="PANTHER" id="PTHR34654">
    <property type="entry name" value="UPF0109 PROTEIN SCO5592"/>
    <property type="match status" value="1"/>
</dbReference>
<comment type="caution">
    <text evidence="4">The sequence shown here is derived from an EMBL/GenBank/DDBJ whole genome shotgun (WGS) entry which is preliminary data.</text>
</comment>
<comment type="subcellular location">
    <subcellularLocation>
        <location evidence="3">Cytoplasm</location>
    </subcellularLocation>
</comment>
<dbReference type="InterPro" id="IPR015946">
    <property type="entry name" value="KH_dom-like_a/b"/>
</dbReference>
<dbReference type="PANTHER" id="PTHR34654:SF1">
    <property type="entry name" value="RNA-BINDING PROTEIN KHPA"/>
    <property type="match status" value="1"/>
</dbReference>
<comment type="subunit">
    <text evidence="3">Forms a complex with KhpB.</text>
</comment>
<dbReference type="CDD" id="cd22533">
    <property type="entry name" value="KH-II_YlqC-like"/>
    <property type="match status" value="1"/>
</dbReference>